<proteinExistence type="predicted"/>
<accession>A0A916LB78</accession>
<gene>
    <name evidence="1" type="ORF">ERS007739_02350</name>
</gene>
<evidence type="ECO:0000313" key="2">
    <source>
        <dbReference type="Proteomes" id="UP000039021"/>
    </source>
</evidence>
<comment type="caution">
    <text evidence="1">The sequence shown here is derived from an EMBL/GenBank/DDBJ whole genome shotgun (WGS) entry which is preliminary data.</text>
</comment>
<dbReference type="Proteomes" id="UP000039021">
    <property type="component" value="Unassembled WGS sequence"/>
</dbReference>
<organism evidence="1 2">
    <name type="scientific">Mycobacterium tuberculosis</name>
    <dbReference type="NCBI Taxonomy" id="1773"/>
    <lineage>
        <taxon>Bacteria</taxon>
        <taxon>Bacillati</taxon>
        <taxon>Actinomycetota</taxon>
        <taxon>Actinomycetes</taxon>
        <taxon>Mycobacteriales</taxon>
        <taxon>Mycobacteriaceae</taxon>
        <taxon>Mycobacterium</taxon>
        <taxon>Mycobacterium tuberculosis complex</taxon>
    </lineage>
</organism>
<sequence length="127" mass="13521">MPVTSGVQDQTFVGKAGDERVYGPLTRLGDGQMAGIDLSELLDRREGVGQSAVAIVDRPSVGGDQSARVSACGLRRYLLGEDRPHGEFCLVDCAGNALPGCLAHHCAQIRIGAQRLDDRCTPGERCR</sequence>
<protein>
    <submittedName>
        <fullName evidence="1">Uncharacterized protein</fullName>
    </submittedName>
</protein>
<dbReference type="AlphaFoldDB" id="A0A916LB78"/>
<name>A0A916LB78_MYCTX</name>
<reference evidence="2" key="1">
    <citation type="submission" date="2015-03" db="EMBL/GenBank/DDBJ databases">
        <authorList>
            <consortium name="Pathogen Informatics"/>
        </authorList>
    </citation>
    <scope>NUCLEOTIDE SEQUENCE [LARGE SCALE GENOMIC DNA]</scope>
    <source>
        <strain evidence="2">N09902308</strain>
    </source>
</reference>
<evidence type="ECO:0000313" key="1">
    <source>
        <dbReference type="EMBL" id="COY26875.1"/>
    </source>
</evidence>
<dbReference type="EMBL" id="CSBK01001060">
    <property type="protein sequence ID" value="COY26875.1"/>
    <property type="molecule type" value="Genomic_DNA"/>
</dbReference>